<evidence type="ECO:0000313" key="2">
    <source>
        <dbReference type="EMBL" id="KNZ57800.1"/>
    </source>
</evidence>
<sequence>MRTLSKPTGLALYKLPRINIWKLIIFDGRWDFGTQINQLKVFLDIQNKCISLKKKGGYFPLILEISTLNKICHKVIYMISRKDSMISDFLFVSNSMVQPAKKKHVNWAKYCLQIIPLIFLGVNHWCYHIFNMSLDVKVFIATILFDLFLVKDYEFSHILIDQDSIKHEILLPFMSWFMLIFQICFYFFNPFHYLYQKLSYNRNQNSSFQSYAPERSYMAYSNILKKKIRFLIISELMSSIFSIAIIKIKKVLSQKNIMKNKTEKKWKCSTVLESYTFQYKVNLDFIEEFLLCLIKPISPQMEQISSPDVSMALVYKFFQINFLNKLQVELRMILVVTCVDFKLKNKPDVLPKSSCCHPSQMNRSLSYILRNLIYIFLIQCLLKLYFNSRIHYGHHFMTLIFIFYVMITLRMWVKAFLVNLNQFLNPSPL</sequence>
<feature type="transmembrane region" description="Helical" evidence="1">
    <location>
        <begin position="110"/>
        <end position="130"/>
    </location>
</feature>
<accession>A0A0L6VCD2</accession>
<keyword evidence="1" id="KW-1133">Transmembrane helix</keyword>
<organism evidence="2 3">
    <name type="scientific">Puccinia sorghi</name>
    <dbReference type="NCBI Taxonomy" id="27349"/>
    <lineage>
        <taxon>Eukaryota</taxon>
        <taxon>Fungi</taxon>
        <taxon>Dikarya</taxon>
        <taxon>Basidiomycota</taxon>
        <taxon>Pucciniomycotina</taxon>
        <taxon>Pucciniomycetes</taxon>
        <taxon>Pucciniales</taxon>
        <taxon>Pucciniaceae</taxon>
        <taxon>Puccinia</taxon>
    </lineage>
</organism>
<name>A0A0L6VCD2_9BASI</name>
<protein>
    <submittedName>
        <fullName evidence="2">Uncharacterized protein</fullName>
    </submittedName>
</protein>
<feature type="transmembrane region" description="Helical" evidence="1">
    <location>
        <begin position="392"/>
        <end position="413"/>
    </location>
</feature>
<reference evidence="2 3" key="1">
    <citation type="submission" date="2015-08" db="EMBL/GenBank/DDBJ databases">
        <title>Next Generation Sequencing and Analysis of the Genome of Puccinia sorghi L Schw, the Causal Agent of Maize Common Rust.</title>
        <authorList>
            <person name="Rochi L."/>
            <person name="Burguener G."/>
            <person name="Darino M."/>
            <person name="Turjanski A."/>
            <person name="Kreff E."/>
            <person name="Dieguez M.J."/>
            <person name="Sacco F."/>
        </authorList>
    </citation>
    <scope>NUCLEOTIDE SEQUENCE [LARGE SCALE GENOMIC DNA]</scope>
    <source>
        <strain evidence="2 3">RO10H11247</strain>
    </source>
</reference>
<gene>
    <name evidence="2" type="ORF">VP01_2069g2</name>
</gene>
<keyword evidence="1" id="KW-0472">Membrane</keyword>
<keyword evidence="3" id="KW-1185">Reference proteome</keyword>
<evidence type="ECO:0000256" key="1">
    <source>
        <dbReference type="SAM" id="Phobius"/>
    </source>
</evidence>
<feature type="transmembrane region" description="Helical" evidence="1">
    <location>
        <begin position="169"/>
        <end position="188"/>
    </location>
</feature>
<dbReference type="AlphaFoldDB" id="A0A0L6VCD2"/>
<dbReference type="EMBL" id="LAVV01006914">
    <property type="protein sequence ID" value="KNZ57800.1"/>
    <property type="molecule type" value="Genomic_DNA"/>
</dbReference>
<keyword evidence="1" id="KW-0812">Transmembrane</keyword>
<dbReference type="Proteomes" id="UP000037035">
    <property type="component" value="Unassembled WGS sequence"/>
</dbReference>
<evidence type="ECO:0000313" key="3">
    <source>
        <dbReference type="Proteomes" id="UP000037035"/>
    </source>
</evidence>
<proteinExistence type="predicted"/>
<comment type="caution">
    <text evidence="2">The sequence shown here is derived from an EMBL/GenBank/DDBJ whole genome shotgun (WGS) entry which is preliminary data.</text>
</comment>
<feature type="transmembrane region" description="Helical" evidence="1">
    <location>
        <begin position="367"/>
        <end position="386"/>
    </location>
</feature>
<dbReference type="VEuPathDB" id="FungiDB:VP01_2069g2"/>